<evidence type="ECO:0000256" key="4">
    <source>
        <dbReference type="ARBA" id="ARBA00022979"/>
    </source>
</evidence>
<accession>W6UT86</accession>
<evidence type="ECO:0000256" key="3">
    <source>
        <dbReference type="ARBA" id="ARBA00022679"/>
    </source>
</evidence>
<feature type="transmembrane region" description="Helical" evidence="9">
    <location>
        <begin position="28"/>
        <end position="51"/>
    </location>
</feature>
<dbReference type="OrthoDB" id="240216at2759"/>
<reference evidence="11 12" key="1">
    <citation type="journal article" date="2013" name="Nat. Genet.">
        <title>The genome of the hydatid tapeworm Echinococcus granulosus.</title>
        <authorList>
            <person name="Zheng H."/>
            <person name="Zhang W."/>
            <person name="Zhang L."/>
            <person name="Zhang Z."/>
            <person name="Li J."/>
            <person name="Lu G."/>
            <person name="Zhu Y."/>
            <person name="Wang Y."/>
            <person name="Huang Y."/>
            <person name="Liu J."/>
            <person name="Kang H."/>
            <person name="Chen J."/>
            <person name="Wang L."/>
            <person name="Chen A."/>
            <person name="Yu S."/>
            <person name="Gao Z."/>
            <person name="Jin L."/>
            <person name="Gu W."/>
            <person name="Wang Z."/>
            <person name="Zhao L."/>
            <person name="Shi B."/>
            <person name="Wen H."/>
            <person name="Lin R."/>
            <person name="Jones M.K."/>
            <person name="Brejova B."/>
            <person name="Vinar T."/>
            <person name="Zhao G."/>
            <person name="McManus D.P."/>
            <person name="Chen Z."/>
            <person name="Zhou Y."/>
            <person name="Wang S."/>
        </authorList>
    </citation>
    <scope>NUCLEOTIDE SEQUENCE [LARGE SCALE GENOMIC DNA]</scope>
</reference>
<evidence type="ECO:0000256" key="9">
    <source>
        <dbReference type="SAM" id="Phobius"/>
    </source>
</evidence>
<dbReference type="GO" id="GO:0043005">
    <property type="term" value="C:neuron projection"/>
    <property type="evidence" value="ECO:0007669"/>
    <property type="project" value="TreeGrafter"/>
</dbReference>
<dbReference type="GO" id="GO:0045202">
    <property type="term" value="C:synapse"/>
    <property type="evidence" value="ECO:0007669"/>
    <property type="project" value="GOC"/>
</dbReference>
<dbReference type="InterPro" id="IPR036259">
    <property type="entry name" value="MFS_trans_sf"/>
</dbReference>
<dbReference type="InterPro" id="IPR042231">
    <property type="entry name" value="Cho/carn_acyl_trans_2"/>
</dbReference>
<dbReference type="GO" id="GO:0004102">
    <property type="term" value="F:choline O-acetyltransferase activity"/>
    <property type="evidence" value="ECO:0007669"/>
    <property type="project" value="UniProtKB-EC"/>
</dbReference>
<feature type="transmembrane region" description="Helical" evidence="9">
    <location>
        <begin position="420"/>
        <end position="444"/>
    </location>
</feature>
<proteinExistence type="inferred from homology"/>
<dbReference type="PANTHER" id="PTHR22589">
    <property type="entry name" value="CARNITINE O-ACYLTRANSFERASE"/>
    <property type="match status" value="1"/>
</dbReference>
<dbReference type="RefSeq" id="XP_024352773.1">
    <property type="nucleotide sequence ID" value="XM_024492890.1"/>
</dbReference>
<dbReference type="GO" id="GO:0007274">
    <property type="term" value="P:neuromuscular synaptic transmission"/>
    <property type="evidence" value="ECO:0007669"/>
    <property type="project" value="TreeGrafter"/>
</dbReference>
<feature type="transmembrane region" description="Helical" evidence="9">
    <location>
        <begin position="356"/>
        <end position="383"/>
    </location>
</feature>
<keyword evidence="9" id="KW-0472">Membrane</keyword>
<feature type="domain" description="Major facilitator superfamily (MFS) profile" evidence="10">
    <location>
        <begin position="25"/>
        <end position="453"/>
    </location>
</feature>
<evidence type="ECO:0000256" key="1">
    <source>
        <dbReference type="ARBA" id="ARBA00004141"/>
    </source>
</evidence>
<keyword evidence="4" id="KW-0530">Neurotransmitter biosynthesis</keyword>
<evidence type="ECO:0000256" key="5">
    <source>
        <dbReference type="ARBA" id="ARBA00023315"/>
    </source>
</evidence>
<protein>
    <recommendedName>
        <fullName evidence="7">Choline O-acetyltransferase</fullName>
        <ecNumber evidence="6">2.3.1.6</ecNumber>
    </recommendedName>
</protein>
<dbReference type="InterPro" id="IPR023213">
    <property type="entry name" value="CAT-like_dom_sf"/>
</dbReference>
<dbReference type="InterPro" id="IPR039551">
    <property type="entry name" value="Cho/carn_acyl_trans"/>
</dbReference>
<dbReference type="Proteomes" id="UP000019149">
    <property type="component" value="Unassembled WGS sequence"/>
</dbReference>
<dbReference type="GO" id="GO:0008292">
    <property type="term" value="P:acetylcholine biosynthetic process"/>
    <property type="evidence" value="ECO:0007669"/>
    <property type="project" value="TreeGrafter"/>
</dbReference>
<feature type="transmembrane region" description="Helical" evidence="9">
    <location>
        <begin position="395"/>
        <end position="414"/>
    </location>
</feature>
<dbReference type="Gene3D" id="3.30.559.70">
    <property type="entry name" value="Choline/Carnitine o-acyltransferase, domain 2"/>
    <property type="match status" value="1"/>
</dbReference>
<dbReference type="SUPFAM" id="SSF103473">
    <property type="entry name" value="MFS general substrate transporter"/>
    <property type="match status" value="1"/>
</dbReference>
<dbReference type="InterPro" id="IPR000542">
    <property type="entry name" value="Carn_acyl_trans"/>
</dbReference>
<dbReference type="GO" id="GO:0016020">
    <property type="term" value="C:membrane"/>
    <property type="evidence" value="ECO:0007669"/>
    <property type="project" value="UniProtKB-SubCell"/>
</dbReference>
<dbReference type="OMA" id="NICICVV"/>
<feature type="transmembrane region" description="Helical" evidence="9">
    <location>
        <begin position="121"/>
        <end position="143"/>
    </location>
</feature>
<feature type="transmembrane region" description="Helical" evidence="9">
    <location>
        <begin position="185"/>
        <end position="203"/>
    </location>
</feature>
<dbReference type="AlphaFoldDB" id="W6UT86"/>
<comment type="subcellular location">
    <subcellularLocation>
        <location evidence="1">Membrane</location>
        <topology evidence="1">Multi-pass membrane protein</topology>
    </subcellularLocation>
</comment>
<dbReference type="GO" id="GO:0022857">
    <property type="term" value="F:transmembrane transporter activity"/>
    <property type="evidence" value="ECO:0007669"/>
    <property type="project" value="InterPro"/>
</dbReference>
<dbReference type="EMBL" id="APAU02000019">
    <property type="protein sequence ID" value="EUB61577.1"/>
    <property type="molecule type" value="Genomic_DNA"/>
</dbReference>
<feature type="transmembrane region" description="Helical" evidence="9">
    <location>
        <begin position="215"/>
        <end position="235"/>
    </location>
</feature>
<dbReference type="CDD" id="cd17383">
    <property type="entry name" value="MFS_SLC18A3_VAChT"/>
    <property type="match status" value="1"/>
</dbReference>
<evidence type="ECO:0000313" key="12">
    <source>
        <dbReference type="Proteomes" id="UP000019149"/>
    </source>
</evidence>
<keyword evidence="12" id="KW-1185">Reference proteome</keyword>
<feature type="transmembrane region" description="Helical" evidence="9">
    <location>
        <begin position="265"/>
        <end position="283"/>
    </location>
</feature>
<evidence type="ECO:0000256" key="7">
    <source>
        <dbReference type="ARBA" id="ARBA00040495"/>
    </source>
</evidence>
<dbReference type="InterPro" id="IPR020846">
    <property type="entry name" value="MFS_dom"/>
</dbReference>
<evidence type="ECO:0000259" key="10">
    <source>
        <dbReference type="PROSITE" id="PS50850"/>
    </source>
</evidence>
<dbReference type="GeneID" id="36339356"/>
<feature type="transmembrane region" description="Helical" evidence="9">
    <location>
        <begin position="333"/>
        <end position="350"/>
    </location>
</feature>
<dbReference type="STRING" id="6210.W6UT86"/>
<dbReference type="Gene3D" id="1.20.1250.20">
    <property type="entry name" value="MFS general substrate transporter like domains"/>
    <property type="match status" value="1"/>
</dbReference>
<dbReference type="Gene3D" id="3.30.559.10">
    <property type="entry name" value="Chloramphenicol acetyltransferase-like domain"/>
    <property type="match status" value="1"/>
</dbReference>
<keyword evidence="5" id="KW-0012">Acyltransferase</keyword>
<evidence type="ECO:0000256" key="6">
    <source>
        <dbReference type="ARBA" id="ARBA00039091"/>
    </source>
</evidence>
<comment type="similarity">
    <text evidence="2">Belongs to the carnitine/choline acetyltransferase family.</text>
</comment>
<evidence type="ECO:0000256" key="8">
    <source>
        <dbReference type="PIRSR" id="PIRSR600542-1"/>
    </source>
</evidence>
<dbReference type="KEGG" id="egl:EGR_03641"/>
<dbReference type="PANTHER" id="PTHR22589:SF14">
    <property type="entry name" value="CHOLINE O-ACETYLTRANSFERASE"/>
    <property type="match status" value="1"/>
</dbReference>
<dbReference type="CTD" id="36339356"/>
<evidence type="ECO:0000256" key="2">
    <source>
        <dbReference type="ARBA" id="ARBA00005232"/>
    </source>
</evidence>
<dbReference type="PROSITE" id="PS50850">
    <property type="entry name" value="MFS"/>
    <property type="match status" value="1"/>
</dbReference>
<gene>
    <name evidence="11" type="ORF">EGR_03641</name>
</gene>
<name>W6UT86_ECHGR</name>
<evidence type="ECO:0000313" key="11">
    <source>
        <dbReference type="EMBL" id="EUB61577.1"/>
    </source>
</evidence>
<keyword evidence="9" id="KW-0812">Transmembrane</keyword>
<comment type="caution">
    <text evidence="11">The sequence shown here is derived from an EMBL/GenBank/DDBJ whole genome shotgun (WGS) entry which is preliminary data.</text>
</comment>
<feature type="active site" description="Proton acceptor" evidence="8">
    <location>
        <position position="831"/>
    </location>
</feature>
<keyword evidence="3" id="KW-0808">Transferase</keyword>
<keyword evidence="9" id="KW-1133">Transmembrane helix</keyword>
<dbReference type="EC" id="2.3.1.6" evidence="6"/>
<dbReference type="SUPFAM" id="SSF52777">
    <property type="entry name" value="CoA-dependent acyltransferases"/>
    <property type="match status" value="2"/>
</dbReference>
<dbReference type="InterPro" id="IPR011701">
    <property type="entry name" value="MFS"/>
</dbReference>
<dbReference type="PROSITE" id="PS00440">
    <property type="entry name" value="ACYLTRANSF_C_2"/>
    <property type="match status" value="1"/>
</dbReference>
<dbReference type="Pfam" id="PF07690">
    <property type="entry name" value="MFS_1"/>
    <property type="match status" value="1"/>
</dbReference>
<dbReference type="GO" id="GO:0005737">
    <property type="term" value="C:cytoplasm"/>
    <property type="evidence" value="ECO:0007669"/>
    <property type="project" value="TreeGrafter"/>
</dbReference>
<feature type="transmembrane region" description="Helical" evidence="9">
    <location>
        <begin position="303"/>
        <end position="321"/>
    </location>
</feature>
<sequence length="1141" mass="128263">MFRPLLAHVVNIPGLSSDVTLQFQSPEVMSIALLLDNMLYMVIVPIIPDYLRTIDVLQRREDLIANFSQTAQLHNYTGKEKIKFNWLVPEAEDAKIGTLFAFKAIVQLLINPLSGHIIDRIGYDIPMVIGLSVIFVSTSVFAFGHSYGVMFTARGLQGVGSAFADTSGLAMIADRYTEESERTMALGISLAFISFGSLFAPPFGGVLYQYCGKEFPFIALAFLALFDGFLVMFIMQPVRLVRMELKAEGALPKPAPIHRLLRDPFILICAGALVSANVSLAFLEPTIATWMQDTMQATNSQAGLIWLPAFLPHVLGVYTTVKLAEKYPQYQWLIAAIGLLLEGISCIFIPSCKNFVSLMIPISILCYGVALVDTAILPCLGYLVDTRFVSIYGSVYAIADISYSVAYAIGPIVAGNLLRVMNFTGLNICICVVTCAYTPLLYILRKCRVPDEERDKKMGIKGKVGDVEKCAGVRPTNFSKGPRPVSGKPLPKLPVPELRTTLTRYLGVVAPIVDEETFKRTRRLVHEFIRSGGEGDKLQAELKAYAKTQVNWAFSWWLEDMYLKNPLPLPLNSNPAMVFPRHQFISARQQLRFAAQLISGILDYKTILDARSLPIDRVSHNRKGQPLCMEQYYRLFTSYRYPGAEKDKLVTRDLSEVAEDAHAVVACHDQFFKLDLLSQDCRLGEEEIYNQLRRVVRESSANKEKVPRIGALTALPRPRWAEVYKHLDQGKFDPVNAQNLEDIEKSMFILCLDVSPVPVIESLDEADLTEEDGEEYGSETNPKSEHRNDVFLVEQMLHGQGSKLNGANRWYDKTMQFIISRDGNCGLNYEHSVAEGVAVIRLIEYILKYMQEVKRWQFTRHTSICALPEPTKLKWNVDETTNAAIDEALAEVDRLTEDLELCVMRFNKYGRDFPKTVNMSPDSFIQLALQLTHFKMHGYLVATYESASTRRFQLGRVDNIRASSVPALKWCRAMTEELGTNTLDDRIRLLRAAMDWQTEVMLETILGYGVDIHLLGLQQTALMLGKLMPSIFEDPTYKKANWFRLSTSQVPTTMDTFMCYGAVVPDGYGAAYNPHPNNIVAVISCWKSDPNTNATRFAELLEESLVEMHDLVLSNPELAMQKSPEPNQWTIPEEITGVLDN</sequence>
<dbReference type="Pfam" id="PF00755">
    <property type="entry name" value="Carn_acyltransf"/>
    <property type="match status" value="1"/>
</dbReference>
<organism evidence="11 12">
    <name type="scientific">Echinococcus granulosus</name>
    <name type="common">Hydatid tapeworm</name>
    <dbReference type="NCBI Taxonomy" id="6210"/>
    <lineage>
        <taxon>Eukaryota</taxon>
        <taxon>Metazoa</taxon>
        <taxon>Spiralia</taxon>
        <taxon>Lophotrochozoa</taxon>
        <taxon>Platyhelminthes</taxon>
        <taxon>Cestoda</taxon>
        <taxon>Eucestoda</taxon>
        <taxon>Cyclophyllidea</taxon>
        <taxon>Taeniidae</taxon>
        <taxon>Echinococcus</taxon>
        <taxon>Echinococcus granulosus group</taxon>
    </lineage>
</organism>